<gene>
    <name evidence="9" type="ORF">Tco_0989983</name>
</gene>
<protein>
    <submittedName>
        <fullName evidence="9">Phospholipase-like, aminotransferase-like mobile domain protein</fullName>
    </submittedName>
</protein>
<dbReference type="PANTHER" id="PTHR31081:SF5">
    <property type="entry name" value="UREIDE PERMEASE 1-RELATED"/>
    <property type="match status" value="1"/>
</dbReference>
<evidence type="ECO:0000256" key="7">
    <source>
        <dbReference type="ARBA" id="ARBA00022989"/>
    </source>
</evidence>
<evidence type="ECO:0000256" key="2">
    <source>
        <dbReference type="ARBA" id="ARBA00005931"/>
    </source>
</evidence>
<comment type="subcellular location">
    <subcellularLocation>
        <location evidence="1">Membrane</location>
        <topology evidence="1">Multi-pass membrane protein</topology>
    </subcellularLocation>
</comment>
<reference evidence="9" key="1">
    <citation type="journal article" date="2022" name="Int. J. Mol. Sci.">
        <title>Draft Genome of Tanacetum Coccineum: Genomic Comparison of Closely Related Tanacetum-Family Plants.</title>
        <authorList>
            <person name="Yamashiro T."/>
            <person name="Shiraishi A."/>
            <person name="Nakayama K."/>
            <person name="Satake H."/>
        </authorList>
    </citation>
    <scope>NUCLEOTIDE SEQUENCE</scope>
</reference>
<evidence type="ECO:0000313" key="9">
    <source>
        <dbReference type="EMBL" id="GJT54929.1"/>
    </source>
</evidence>
<dbReference type="InterPro" id="IPR009834">
    <property type="entry name" value="Ureide_permease"/>
</dbReference>
<comment type="similarity">
    <text evidence="2">Belongs to the plant ureide permease (TC 2.A.7.19) family.</text>
</comment>
<evidence type="ECO:0000256" key="3">
    <source>
        <dbReference type="ARBA" id="ARBA00022448"/>
    </source>
</evidence>
<evidence type="ECO:0000256" key="6">
    <source>
        <dbReference type="ARBA" id="ARBA00022840"/>
    </source>
</evidence>
<dbReference type="InterPro" id="IPR030189">
    <property type="entry name" value="UPS_plant"/>
</dbReference>
<keyword evidence="4" id="KW-0812">Transmembrane</keyword>
<keyword evidence="8" id="KW-0472">Membrane</keyword>
<reference evidence="9" key="2">
    <citation type="submission" date="2022-01" db="EMBL/GenBank/DDBJ databases">
        <authorList>
            <person name="Yamashiro T."/>
            <person name="Shiraishi A."/>
            <person name="Satake H."/>
            <person name="Nakayama K."/>
        </authorList>
    </citation>
    <scope>NUCLEOTIDE SEQUENCE</scope>
</reference>
<dbReference type="EMBL" id="BQNB010016715">
    <property type="protein sequence ID" value="GJT54929.1"/>
    <property type="molecule type" value="Genomic_DNA"/>
</dbReference>
<accession>A0ABQ5EVP4</accession>
<evidence type="ECO:0000256" key="5">
    <source>
        <dbReference type="ARBA" id="ARBA00022741"/>
    </source>
</evidence>
<dbReference type="Proteomes" id="UP001151760">
    <property type="component" value="Unassembled WGS sequence"/>
</dbReference>
<keyword evidence="7" id="KW-1133">Transmembrane helix</keyword>
<sequence>MFNLPRSSINAYLNDWDGRGWALLAGFLFGFGNGLQFMGGQAASYAAGDAVQIGYDVKIIDLFALFDDEEKFSKLSDADAIRLCLLLSLEIIFMGRELVSVVDDVYLRMVNDLDAWNSFLRIWINGSLLARTQIVGGQVPGKSIPRSFVMAVKERHDLECICETLLTLPKEVKSLRGRIHKLESIIQSTFYPSRVVEKQETLKIDLQSTSEDEPDIKDYTSPKQHYKYTYSSKQEDQIIQLVDQRQQDHISNMIEVSEQKIQSEIQRLYNHREARLNKIAEEDKQRKCLRDLNPYDTDVGIERCVPKKRKYVDVLRSSFCALPKISNVPSIVIDGSNQNNVLNHYDEKCKLSNLD</sequence>
<comment type="caution">
    <text evidence="9">The sequence shown here is derived from an EMBL/GenBank/DDBJ whole genome shotgun (WGS) entry which is preliminary data.</text>
</comment>
<organism evidence="9 10">
    <name type="scientific">Tanacetum coccineum</name>
    <dbReference type="NCBI Taxonomy" id="301880"/>
    <lineage>
        <taxon>Eukaryota</taxon>
        <taxon>Viridiplantae</taxon>
        <taxon>Streptophyta</taxon>
        <taxon>Embryophyta</taxon>
        <taxon>Tracheophyta</taxon>
        <taxon>Spermatophyta</taxon>
        <taxon>Magnoliopsida</taxon>
        <taxon>eudicotyledons</taxon>
        <taxon>Gunneridae</taxon>
        <taxon>Pentapetalae</taxon>
        <taxon>asterids</taxon>
        <taxon>campanulids</taxon>
        <taxon>Asterales</taxon>
        <taxon>Asteraceae</taxon>
        <taxon>Asteroideae</taxon>
        <taxon>Anthemideae</taxon>
        <taxon>Anthemidinae</taxon>
        <taxon>Tanacetum</taxon>
    </lineage>
</organism>
<keyword evidence="6" id="KW-0067">ATP-binding</keyword>
<evidence type="ECO:0000256" key="4">
    <source>
        <dbReference type="ARBA" id="ARBA00022692"/>
    </source>
</evidence>
<keyword evidence="3" id="KW-0813">Transport</keyword>
<evidence type="ECO:0000256" key="1">
    <source>
        <dbReference type="ARBA" id="ARBA00004141"/>
    </source>
</evidence>
<proteinExistence type="inferred from homology"/>
<keyword evidence="5" id="KW-0547">Nucleotide-binding</keyword>
<keyword evidence="10" id="KW-1185">Reference proteome</keyword>
<dbReference type="PANTHER" id="PTHR31081">
    <property type="entry name" value="UREIDE PERMEASE 1-RELATED-RELATED"/>
    <property type="match status" value="1"/>
</dbReference>
<dbReference type="Pfam" id="PF07168">
    <property type="entry name" value="Ureide_permease"/>
    <property type="match status" value="1"/>
</dbReference>
<evidence type="ECO:0000313" key="10">
    <source>
        <dbReference type="Proteomes" id="UP001151760"/>
    </source>
</evidence>
<name>A0ABQ5EVP4_9ASTR</name>
<evidence type="ECO:0000256" key="8">
    <source>
        <dbReference type="ARBA" id="ARBA00023136"/>
    </source>
</evidence>